<dbReference type="VEuPathDB" id="VectorBase:AFUN2_002770"/>
<evidence type="ECO:0000256" key="1">
    <source>
        <dbReference type="SAM" id="MobiDB-lite"/>
    </source>
</evidence>
<dbReference type="STRING" id="62324.A0A4Y0BHQ8"/>
<protein>
    <submittedName>
        <fullName evidence="2">Uncharacterized protein</fullName>
    </submittedName>
</protein>
<feature type="region of interest" description="Disordered" evidence="1">
    <location>
        <begin position="178"/>
        <end position="209"/>
    </location>
</feature>
<dbReference type="AlphaFoldDB" id="A0A4Y0BHQ8"/>
<reference evidence="2" key="1">
    <citation type="submission" date="2020-05" db="UniProtKB">
        <authorList>
            <consortium name="EnsemblMetazoa"/>
        </authorList>
    </citation>
    <scope>IDENTIFICATION</scope>
    <source>
        <strain evidence="2">FUMOZ</strain>
    </source>
</reference>
<sequence>MELRQPGQPSSSQSSSSYQRPSPLGPNLAPPPDGDVLLLPRSCPITVRIRRKSLANLPSIREKLSAIFGIQLQELLQHTDEQQYQQQQFITFQVLDETSGCQVAVGNALSGSIVSSGNGDLIGQIQQFIDSLCTNEAEDSSYDSDCDGEDLSHEQVSRTTSDTLGQEFAEYISLGAGPNTVHHQQHGKDISPSANPAGPTITSLPEHSPGYQQRVEFALKLGLHRKIGAGSSAAAGTPIRPRTSC</sequence>
<feature type="region of interest" description="Disordered" evidence="1">
    <location>
        <begin position="1"/>
        <end position="33"/>
    </location>
</feature>
<organism evidence="2">
    <name type="scientific">Anopheles funestus</name>
    <name type="common">African malaria mosquito</name>
    <dbReference type="NCBI Taxonomy" id="62324"/>
    <lineage>
        <taxon>Eukaryota</taxon>
        <taxon>Metazoa</taxon>
        <taxon>Ecdysozoa</taxon>
        <taxon>Arthropoda</taxon>
        <taxon>Hexapoda</taxon>
        <taxon>Insecta</taxon>
        <taxon>Pterygota</taxon>
        <taxon>Neoptera</taxon>
        <taxon>Endopterygota</taxon>
        <taxon>Diptera</taxon>
        <taxon>Nematocera</taxon>
        <taxon>Culicoidea</taxon>
        <taxon>Culicidae</taxon>
        <taxon>Anophelinae</taxon>
        <taxon>Anopheles</taxon>
    </lineage>
</organism>
<name>A0A4Y0BHQ8_ANOFN</name>
<evidence type="ECO:0000313" key="2">
    <source>
        <dbReference type="EnsemblMetazoa" id="AFUN019568-PA"/>
    </source>
</evidence>
<dbReference type="VEuPathDB" id="VectorBase:AFUN019568"/>
<accession>A0A4Y0BHQ8</accession>
<feature type="compositionally biased region" description="Low complexity" evidence="1">
    <location>
        <begin position="1"/>
        <end position="27"/>
    </location>
</feature>
<dbReference type="EnsemblMetazoa" id="AFUN019568-RA">
    <property type="protein sequence ID" value="AFUN019568-PA"/>
    <property type="gene ID" value="AFUN019568"/>
</dbReference>
<proteinExistence type="predicted"/>